<reference evidence="1" key="1">
    <citation type="submission" date="2019-02" db="EMBL/GenBank/DDBJ databases">
        <authorList>
            <person name="Gruber-Vodicka R. H."/>
            <person name="Seah K. B. B."/>
        </authorList>
    </citation>
    <scope>NUCLEOTIDE SEQUENCE</scope>
    <source>
        <strain evidence="2">BECK_BY19</strain>
        <strain evidence="1">BECK_BY8</strain>
    </source>
</reference>
<evidence type="ECO:0000313" key="1">
    <source>
        <dbReference type="EMBL" id="VFK66517.1"/>
    </source>
</evidence>
<organism evidence="1">
    <name type="scientific">Candidatus Kentrum sp. UNK</name>
    <dbReference type="NCBI Taxonomy" id="2126344"/>
    <lineage>
        <taxon>Bacteria</taxon>
        <taxon>Pseudomonadati</taxon>
        <taxon>Pseudomonadota</taxon>
        <taxon>Gammaproteobacteria</taxon>
        <taxon>Candidatus Kentrum</taxon>
    </lineage>
</organism>
<evidence type="ECO:0000313" key="2">
    <source>
        <dbReference type="EMBL" id="VFK71868.1"/>
    </source>
</evidence>
<sequence length="76" mass="8644">MALDPVPDIDGMTYPCRDDGIVEFRFDFQIGAKIPDSCFVGPRRSLVRDREEIDNCAVGRYFAHSTNSIVIIDSRY</sequence>
<protein>
    <submittedName>
        <fullName evidence="1">Uncharacterized protein</fullName>
    </submittedName>
</protein>
<dbReference type="EMBL" id="CAADFZ010000096">
    <property type="protein sequence ID" value="VFK66517.1"/>
    <property type="molecule type" value="Genomic_DNA"/>
</dbReference>
<gene>
    <name evidence="1" type="ORF">BECKUNK1418G_GA0071005_109611</name>
    <name evidence="2" type="ORF">BECKUNK1418H_GA0071006_108511</name>
</gene>
<proteinExistence type="predicted"/>
<name>A0A451AKD6_9GAMM</name>
<dbReference type="EMBL" id="CAADGD010000085">
    <property type="protein sequence ID" value="VFK71868.1"/>
    <property type="molecule type" value="Genomic_DNA"/>
</dbReference>
<dbReference type="AlphaFoldDB" id="A0A451AKD6"/>
<accession>A0A451AKD6</accession>